<dbReference type="GO" id="GO:0045504">
    <property type="term" value="F:dynein heavy chain binding"/>
    <property type="evidence" value="ECO:0007669"/>
    <property type="project" value="TreeGrafter"/>
</dbReference>
<evidence type="ECO:0000256" key="12">
    <source>
        <dbReference type="ARBA" id="ARBA00023175"/>
    </source>
</evidence>
<keyword evidence="8" id="KW-0493">Microtubule</keyword>
<dbReference type="Gene3D" id="3.40.50.300">
    <property type="entry name" value="P-loop containing nucleotide triphosphate hydrolases"/>
    <property type="match status" value="1"/>
</dbReference>
<dbReference type="Proteomes" id="UP000887574">
    <property type="component" value="Unplaced"/>
</dbReference>
<evidence type="ECO:0000313" key="17">
    <source>
        <dbReference type="WBParaSite" id="jg11512"/>
    </source>
</evidence>
<evidence type="ECO:0000256" key="1">
    <source>
        <dbReference type="ARBA" id="ARBA00004120"/>
    </source>
</evidence>
<dbReference type="GO" id="GO:0035721">
    <property type="term" value="P:intraciliary retrograde transport"/>
    <property type="evidence" value="ECO:0007669"/>
    <property type="project" value="InterPro"/>
</dbReference>
<evidence type="ECO:0000256" key="10">
    <source>
        <dbReference type="ARBA" id="ARBA00023017"/>
    </source>
</evidence>
<keyword evidence="7" id="KW-0963">Cytoplasm</keyword>
<evidence type="ECO:0000256" key="6">
    <source>
        <dbReference type="ARBA" id="ARBA00022473"/>
    </source>
</evidence>
<dbReference type="GO" id="GO:0005930">
    <property type="term" value="C:axoneme"/>
    <property type="evidence" value="ECO:0007669"/>
    <property type="project" value="UniProtKB-SubCell"/>
</dbReference>
<sequence>MNIFELAKRSYEEDQKNRQKLVLSNIDEDTSEATTPETNSNTTREATVIVCGSENCGKSTLIARFLDSRSISNNEGTSNGTIGMEYAYATKTRSNIKDLAHIWELGGGGSLANLLEVVLTEDNIGSTSILLFLDLTKPETFQSVVEPILDVLRRRVDQILAQISTQQSALHDSLVKNCKTKWQTHQDNHVVKPLAIPIAILAAKYDQFQNFDTEKKRTIYKLVRFIAHVNGALLQSQSSSVEGLMTHSRSLLSHHAFGSALNKGTAAVDVHNPVFVPVAGDSLQNIELVTGVSSYNDAMTQCYFQLNENFAQQKTENTDEDSVMDKQFAEPLVDSVVEQKTRALELHIKERRDRQNAQERAKHRLLA</sequence>
<dbReference type="SUPFAM" id="SSF52540">
    <property type="entry name" value="P-loop containing nucleoside triphosphate hydrolases"/>
    <property type="match status" value="1"/>
</dbReference>
<comment type="subcellular location">
    <subcellularLocation>
        <location evidence="3">Cytoplasm</location>
        <location evidence="3">Cytoskeleton</location>
        <location evidence="3">Cilium axoneme</location>
    </subcellularLocation>
    <subcellularLocation>
        <location evidence="1">Cytoplasm</location>
        <location evidence="1">Cytoskeleton</location>
        <location evidence="1">Cilium basal body</location>
    </subcellularLocation>
    <subcellularLocation>
        <location evidence="2">Cytoplasm</location>
        <location evidence="2">Cytoskeleton</location>
        <location evidence="2">Microtubule organizing center</location>
        <location evidence="2">Centrosome</location>
    </subcellularLocation>
</comment>
<keyword evidence="6" id="KW-0217">Developmental protein</keyword>
<evidence type="ECO:0000256" key="2">
    <source>
        <dbReference type="ARBA" id="ARBA00004300"/>
    </source>
</evidence>
<keyword evidence="12" id="KW-0505">Motor protein</keyword>
<comment type="similarity">
    <text evidence="4">Belongs to the dynein light intermediate chain family.</text>
</comment>
<evidence type="ECO:0000256" key="5">
    <source>
        <dbReference type="ARBA" id="ARBA00018863"/>
    </source>
</evidence>
<keyword evidence="14" id="KW-0966">Cell projection</keyword>
<dbReference type="GO" id="GO:0005868">
    <property type="term" value="C:cytoplasmic dynein complex"/>
    <property type="evidence" value="ECO:0007669"/>
    <property type="project" value="InterPro"/>
</dbReference>
<keyword evidence="11" id="KW-0969">Cilium</keyword>
<evidence type="ECO:0000313" key="16">
    <source>
        <dbReference type="Proteomes" id="UP000887574"/>
    </source>
</evidence>
<evidence type="ECO:0000256" key="7">
    <source>
        <dbReference type="ARBA" id="ARBA00022490"/>
    </source>
</evidence>
<dbReference type="PANTHER" id="PTHR13236:SF0">
    <property type="entry name" value="CYTOPLASMIC DYNEIN 2 LIGHT INTERMEDIATE CHAIN 1"/>
    <property type="match status" value="1"/>
</dbReference>
<feature type="region of interest" description="Disordered" evidence="15">
    <location>
        <begin position="23"/>
        <end position="42"/>
    </location>
</feature>
<dbReference type="AlphaFoldDB" id="A0A915CQH5"/>
<evidence type="ECO:0000256" key="11">
    <source>
        <dbReference type="ARBA" id="ARBA00023069"/>
    </source>
</evidence>
<evidence type="ECO:0000256" key="8">
    <source>
        <dbReference type="ARBA" id="ARBA00022701"/>
    </source>
</evidence>
<dbReference type="GO" id="GO:0005874">
    <property type="term" value="C:microtubule"/>
    <property type="evidence" value="ECO:0007669"/>
    <property type="project" value="UniProtKB-KW"/>
</dbReference>
<evidence type="ECO:0000256" key="9">
    <source>
        <dbReference type="ARBA" id="ARBA00022794"/>
    </source>
</evidence>
<dbReference type="InterPro" id="IPR040045">
    <property type="entry name" value="DYNC2LI1"/>
</dbReference>
<organism evidence="16 17">
    <name type="scientific">Ditylenchus dipsaci</name>
    <dbReference type="NCBI Taxonomy" id="166011"/>
    <lineage>
        <taxon>Eukaryota</taxon>
        <taxon>Metazoa</taxon>
        <taxon>Ecdysozoa</taxon>
        <taxon>Nematoda</taxon>
        <taxon>Chromadorea</taxon>
        <taxon>Rhabditida</taxon>
        <taxon>Tylenchina</taxon>
        <taxon>Tylenchomorpha</taxon>
        <taxon>Sphaerularioidea</taxon>
        <taxon>Anguinidae</taxon>
        <taxon>Anguininae</taxon>
        <taxon>Ditylenchus</taxon>
    </lineage>
</organism>
<feature type="compositionally biased region" description="Polar residues" evidence="15">
    <location>
        <begin position="32"/>
        <end position="42"/>
    </location>
</feature>
<keyword evidence="9" id="KW-0970">Cilium biogenesis/degradation</keyword>
<dbReference type="Pfam" id="PF05783">
    <property type="entry name" value="DLIC"/>
    <property type="match status" value="1"/>
</dbReference>
<evidence type="ECO:0000256" key="3">
    <source>
        <dbReference type="ARBA" id="ARBA00004430"/>
    </source>
</evidence>
<dbReference type="GO" id="GO:0036064">
    <property type="term" value="C:ciliary basal body"/>
    <property type="evidence" value="ECO:0007669"/>
    <property type="project" value="TreeGrafter"/>
</dbReference>
<evidence type="ECO:0000256" key="4">
    <source>
        <dbReference type="ARBA" id="ARBA00006831"/>
    </source>
</evidence>
<reference evidence="17" key="1">
    <citation type="submission" date="2022-11" db="UniProtKB">
        <authorList>
            <consortium name="WormBaseParasite"/>
        </authorList>
    </citation>
    <scope>IDENTIFICATION</scope>
</reference>
<evidence type="ECO:0000256" key="15">
    <source>
        <dbReference type="SAM" id="MobiDB-lite"/>
    </source>
</evidence>
<keyword evidence="13" id="KW-0206">Cytoskeleton</keyword>
<dbReference type="WBParaSite" id="jg11512">
    <property type="protein sequence ID" value="jg11512"/>
    <property type="gene ID" value="jg11512"/>
</dbReference>
<evidence type="ECO:0000256" key="13">
    <source>
        <dbReference type="ARBA" id="ARBA00023212"/>
    </source>
</evidence>
<proteinExistence type="inferred from homology"/>
<protein>
    <recommendedName>
        <fullName evidence="5">Cytoplasmic dynein 2 light intermediate chain 1</fullName>
    </recommendedName>
</protein>
<dbReference type="GO" id="GO:0035735">
    <property type="term" value="P:intraciliary transport involved in cilium assembly"/>
    <property type="evidence" value="ECO:0007669"/>
    <property type="project" value="InterPro"/>
</dbReference>
<keyword evidence="16" id="KW-1185">Reference proteome</keyword>
<dbReference type="InterPro" id="IPR022780">
    <property type="entry name" value="Dynein_light_int_chain"/>
</dbReference>
<evidence type="ECO:0000256" key="14">
    <source>
        <dbReference type="ARBA" id="ARBA00023273"/>
    </source>
</evidence>
<keyword evidence="10" id="KW-0243">Dynein</keyword>
<accession>A0A915CQH5</accession>
<name>A0A915CQH5_9BILA</name>
<dbReference type="GO" id="GO:0005813">
    <property type="term" value="C:centrosome"/>
    <property type="evidence" value="ECO:0007669"/>
    <property type="project" value="UniProtKB-SubCell"/>
</dbReference>
<dbReference type="InterPro" id="IPR027417">
    <property type="entry name" value="P-loop_NTPase"/>
</dbReference>
<dbReference type="PANTHER" id="PTHR13236">
    <property type="entry name" value="DYNEIN 2 LIGHT INTERMEDIATE CHAIN, ISOFORM 2"/>
    <property type="match status" value="1"/>
</dbReference>